<protein>
    <submittedName>
        <fullName evidence="1">Uncharacterized protein</fullName>
    </submittedName>
</protein>
<gene>
    <name evidence="1" type="ORF">SLEP1_g37253</name>
</gene>
<sequence length="38" mass="4218">MENESVSEEGAEDCRFRRCPLQAAALFLVRSNTTTDIG</sequence>
<name>A0AAV5KUF7_9ROSI</name>
<evidence type="ECO:0000313" key="1">
    <source>
        <dbReference type="EMBL" id="GKV28169.1"/>
    </source>
</evidence>
<dbReference type="AlphaFoldDB" id="A0AAV5KUF7"/>
<evidence type="ECO:0000313" key="2">
    <source>
        <dbReference type="Proteomes" id="UP001054252"/>
    </source>
</evidence>
<dbReference type="EMBL" id="BPVZ01000078">
    <property type="protein sequence ID" value="GKV28169.1"/>
    <property type="molecule type" value="Genomic_DNA"/>
</dbReference>
<reference evidence="1 2" key="1">
    <citation type="journal article" date="2021" name="Commun. Biol.">
        <title>The genome of Shorea leprosula (Dipterocarpaceae) highlights the ecological relevance of drought in aseasonal tropical rainforests.</title>
        <authorList>
            <person name="Ng K.K.S."/>
            <person name="Kobayashi M.J."/>
            <person name="Fawcett J.A."/>
            <person name="Hatakeyama M."/>
            <person name="Paape T."/>
            <person name="Ng C.H."/>
            <person name="Ang C.C."/>
            <person name="Tnah L.H."/>
            <person name="Lee C.T."/>
            <person name="Nishiyama T."/>
            <person name="Sese J."/>
            <person name="O'Brien M.J."/>
            <person name="Copetti D."/>
            <person name="Mohd Noor M.I."/>
            <person name="Ong R.C."/>
            <person name="Putra M."/>
            <person name="Sireger I.Z."/>
            <person name="Indrioko S."/>
            <person name="Kosugi Y."/>
            <person name="Izuno A."/>
            <person name="Isagi Y."/>
            <person name="Lee S.L."/>
            <person name="Shimizu K.K."/>
        </authorList>
    </citation>
    <scope>NUCLEOTIDE SEQUENCE [LARGE SCALE GENOMIC DNA]</scope>
    <source>
        <strain evidence="1">214</strain>
    </source>
</reference>
<proteinExistence type="predicted"/>
<comment type="caution">
    <text evidence="1">The sequence shown here is derived from an EMBL/GenBank/DDBJ whole genome shotgun (WGS) entry which is preliminary data.</text>
</comment>
<dbReference type="Proteomes" id="UP001054252">
    <property type="component" value="Unassembled WGS sequence"/>
</dbReference>
<accession>A0AAV5KUF7</accession>
<organism evidence="1 2">
    <name type="scientific">Rubroshorea leprosula</name>
    <dbReference type="NCBI Taxonomy" id="152421"/>
    <lineage>
        <taxon>Eukaryota</taxon>
        <taxon>Viridiplantae</taxon>
        <taxon>Streptophyta</taxon>
        <taxon>Embryophyta</taxon>
        <taxon>Tracheophyta</taxon>
        <taxon>Spermatophyta</taxon>
        <taxon>Magnoliopsida</taxon>
        <taxon>eudicotyledons</taxon>
        <taxon>Gunneridae</taxon>
        <taxon>Pentapetalae</taxon>
        <taxon>rosids</taxon>
        <taxon>malvids</taxon>
        <taxon>Malvales</taxon>
        <taxon>Dipterocarpaceae</taxon>
        <taxon>Rubroshorea</taxon>
    </lineage>
</organism>
<keyword evidence="2" id="KW-1185">Reference proteome</keyword>